<name>J0D5J9_AURST</name>
<dbReference type="InterPro" id="IPR036397">
    <property type="entry name" value="RNaseH_sf"/>
</dbReference>
<organism evidence="1 2">
    <name type="scientific">Auricularia subglabra (strain TFB-10046 / SS5)</name>
    <name type="common">White-rot fungus</name>
    <name type="synonym">Auricularia delicata (strain TFB10046)</name>
    <dbReference type="NCBI Taxonomy" id="717982"/>
    <lineage>
        <taxon>Eukaryota</taxon>
        <taxon>Fungi</taxon>
        <taxon>Dikarya</taxon>
        <taxon>Basidiomycota</taxon>
        <taxon>Agaricomycotina</taxon>
        <taxon>Agaricomycetes</taxon>
        <taxon>Auriculariales</taxon>
        <taxon>Auriculariaceae</taxon>
        <taxon>Auricularia</taxon>
    </lineage>
</organism>
<evidence type="ECO:0000313" key="1">
    <source>
        <dbReference type="EMBL" id="EJD34041.1"/>
    </source>
</evidence>
<gene>
    <name evidence="1" type="ORF">AURDEDRAFT_76517</name>
</gene>
<accession>J0D5J9</accession>
<dbReference type="OMA" id="CKEYNEA"/>
<dbReference type="KEGG" id="adl:AURDEDRAFT_76517"/>
<dbReference type="Gene3D" id="3.30.420.10">
    <property type="entry name" value="Ribonuclease H-like superfamily/Ribonuclease H"/>
    <property type="match status" value="1"/>
</dbReference>
<evidence type="ECO:0000313" key="2">
    <source>
        <dbReference type="Proteomes" id="UP000006514"/>
    </source>
</evidence>
<protein>
    <submittedName>
        <fullName evidence="1">Uncharacterized protein</fullName>
    </submittedName>
</protein>
<proteinExistence type="predicted"/>
<dbReference type="Proteomes" id="UP000006514">
    <property type="component" value="Unassembled WGS sequence"/>
</dbReference>
<keyword evidence="2" id="KW-1185">Reference proteome</keyword>
<dbReference type="InterPro" id="IPR012337">
    <property type="entry name" value="RNaseH-like_sf"/>
</dbReference>
<dbReference type="InParanoid" id="J0D5J9"/>
<dbReference type="AlphaFoldDB" id="J0D5J9"/>
<dbReference type="EMBL" id="JH688018">
    <property type="protein sequence ID" value="EJD34041.1"/>
    <property type="molecule type" value="Genomic_DNA"/>
</dbReference>
<dbReference type="GO" id="GO:0003676">
    <property type="term" value="F:nucleic acid binding"/>
    <property type="evidence" value="ECO:0007669"/>
    <property type="project" value="InterPro"/>
</dbReference>
<sequence>MIDVAVCLDNQSAIARTDDLVPKSGQLITDAIHKALAKLHKRRPGFRLRLFWVPGHEGVDGNELADLHAKKAAAREASPLATCTINGEPLPISAAALCATCKQDSLRQWQCRWADSPRGLRYAKFDSAPPSAKVPRMYHRLCRAQAVVLTQLCTGHVALNQYLHRIGALDSLMCVRCGEPELVEL</sequence>
<dbReference type="eggNOG" id="ENOG502RSD7">
    <property type="taxonomic scope" value="Eukaryota"/>
</dbReference>
<reference evidence="2" key="1">
    <citation type="journal article" date="2012" name="Science">
        <title>The Paleozoic origin of enzymatic lignin decomposition reconstructed from 31 fungal genomes.</title>
        <authorList>
            <person name="Floudas D."/>
            <person name="Binder M."/>
            <person name="Riley R."/>
            <person name="Barry K."/>
            <person name="Blanchette R.A."/>
            <person name="Henrissat B."/>
            <person name="Martinez A.T."/>
            <person name="Otillar R."/>
            <person name="Spatafora J.W."/>
            <person name="Yadav J.S."/>
            <person name="Aerts A."/>
            <person name="Benoit I."/>
            <person name="Boyd A."/>
            <person name="Carlson A."/>
            <person name="Copeland A."/>
            <person name="Coutinho P.M."/>
            <person name="de Vries R.P."/>
            <person name="Ferreira P."/>
            <person name="Findley K."/>
            <person name="Foster B."/>
            <person name="Gaskell J."/>
            <person name="Glotzer D."/>
            <person name="Gorecki P."/>
            <person name="Heitman J."/>
            <person name="Hesse C."/>
            <person name="Hori C."/>
            <person name="Igarashi K."/>
            <person name="Jurgens J.A."/>
            <person name="Kallen N."/>
            <person name="Kersten P."/>
            <person name="Kohler A."/>
            <person name="Kuees U."/>
            <person name="Kumar T.K.A."/>
            <person name="Kuo A."/>
            <person name="LaButti K."/>
            <person name="Larrondo L.F."/>
            <person name="Lindquist E."/>
            <person name="Ling A."/>
            <person name="Lombard V."/>
            <person name="Lucas S."/>
            <person name="Lundell T."/>
            <person name="Martin R."/>
            <person name="McLaughlin D.J."/>
            <person name="Morgenstern I."/>
            <person name="Morin E."/>
            <person name="Murat C."/>
            <person name="Nagy L.G."/>
            <person name="Nolan M."/>
            <person name="Ohm R.A."/>
            <person name="Patyshakuliyeva A."/>
            <person name="Rokas A."/>
            <person name="Ruiz-Duenas F.J."/>
            <person name="Sabat G."/>
            <person name="Salamov A."/>
            <person name="Samejima M."/>
            <person name="Schmutz J."/>
            <person name="Slot J.C."/>
            <person name="St John F."/>
            <person name="Stenlid J."/>
            <person name="Sun H."/>
            <person name="Sun S."/>
            <person name="Syed K."/>
            <person name="Tsang A."/>
            <person name="Wiebenga A."/>
            <person name="Young D."/>
            <person name="Pisabarro A."/>
            <person name="Eastwood D.C."/>
            <person name="Martin F."/>
            <person name="Cullen D."/>
            <person name="Grigoriev I.V."/>
            <person name="Hibbett D.S."/>
        </authorList>
    </citation>
    <scope>NUCLEOTIDE SEQUENCE [LARGE SCALE GENOMIC DNA]</scope>
    <source>
        <strain evidence="2">TFB10046</strain>
    </source>
</reference>
<dbReference type="OrthoDB" id="3265969at2759"/>
<dbReference type="SUPFAM" id="SSF53098">
    <property type="entry name" value="Ribonuclease H-like"/>
    <property type="match status" value="1"/>
</dbReference>